<accession>A0ABN0PEQ6</accession>
<reference evidence="2 3" key="1">
    <citation type="journal article" date="2013" name="Genome Announc.">
        <title>Draft Genome Sequence of Staphylococcus simulans UMC-CNS-990, Isolated from a Case of Chronic Bovine Mastitis.</title>
        <authorList>
            <person name="Calcutt M.J."/>
            <person name="Foecking M.F."/>
            <person name="Hsieh H.Y."/>
            <person name="Perry J."/>
            <person name="Stewart G.C."/>
            <person name="Middleton J.R."/>
        </authorList>
    </citation>
    <scope>NUCLEOTIDE SEQUENCE [LARGE SCALE GENOMIC DNA]</scope>
    <source>
        <strain evidence="2 3">UMC-CNS-990</strain>
    </source>
</reference>
<evidence type="ECO:0000313" key="3">
    <source>
        <dbReference type="Proteomes" id="UP000017131"/>
    </source>
</evidence>
<sequence length="59" mass="6884">MVLTYRTLLFVLSLMMLLCFEASKSLGPVFFYSVLGIYMVAVSFILYKLGKIKRNKRLR</sequence>
<keyword evidence="1" id="KW-1133">Transmembrane helix</keyword>
<comment type="caution">
    <text evidence="2">The sequence shown here is derived from an EMBL/GenBank/DDBJ whole genome shotgun (WGS) entry which is preliminary data.</text>
</comment>
<feature type="transmembrane region" description="Helical" evidence="1">
    <location>
        <begin position="29"/>
        <end position="49"/>
    </location>
</feature>
<dbReference type="Proteomes" id="UP000017131">
    <property type="component" value="Unassembled WGS sequence"/>
</dbReference>
<evidence type="ECO:0000313" key="2">
    <source>
        <dbReference type="EMBL" id="ERS94125.1"/>
    </source>
</evidence>
<organism evidence="2 3">
    <name type="scientific">Staphylococcus simulans UMC-CNS-990</name>
    <dbReference type="NCBI Taxonomy" id="1405498"/>
    <lineage>
        <taxon>Bacteria</taxon>
        <taxon>Bacillati</taxon>
        <taxon>Bacillota</taxon>
        <taxon>Bacilli</taxon>
        <taxon>Bacillales</taxon>
        <taxon>Staphylococcaceae</taxon>
        <taxon>Staphylococcus</taxon>
    </lineage>
</organism>
<protein>
    <submittedName>
        <fullName evidence="2">Uncharacterized protein</fullName>
    </submittedName>
</protein>
<gene>
    <name evidence="2" type="ORF">SSIM_04715</name>
</gene>
<evidence type="ECO:0000256" key="1">
    <source>
        <dbReference type="SAM" id="Phobius"/>
    </source>
</evidence>
<keyword evidence="1" id="KW-0472">Membrane</keyword>
<name>A0ABN0PEQ6_STASI</name>
<keyword evidence="1" id="KW-0812">Transmembrane</keyword>
<proteinExistence type="predicted"/>
<dbReference type="EMBL" id="AXDY01000003">
    <property type="protein sequence ID" value="ERS94125.1"/>
    <property type="molecule type" value="Genomic_DNA"/>
</dbReference>
<keyword evidence="3" id="KW-1185">Reference proteome</keyword>